<dbReference type="PROSITE" id="PS00216">
    <property type="entry name" value="SUGAR_TRANSPORT_1"/>
    <property type="match status" value="1"/>
</dbReference>
<keyword evidence="8" id="KW-1185">Reference proteome</keyword>
<dbReference type="InterPro" id="IPR036259">
    <property type="entry name" value="MFS_trans_sf"/>
</dbReference>
<dbReference type="Proteomes" id="UP000005540">
    <property type="component" value="Unassembled WGS sequence"/>
</dbReference>
<keyword evidence="2 5" id="KW-0812">Transmembrane</keyword>
<evidence type="ECO:0000256" key="5">
    <source>
        <dbReference type="SAM" id="Phobius"/>
    </source>
</evidence>
<name>C4FMA8_9AQUI</name>
<dbReference type="AlphaFoldDB" id="C4FMA8"/>
<dbReference type="PANTHER" id="PTHR23508">
    <property type="entry name" value="CARBOXYLIC ACID TRANSPORTER PROTEIN HOMOLOG"/>
    <property type="match status" value="1"/>
</dbReference>
<feature type="transmembrane region" description="Helical" evidence="5">
    <location>
        <begin position="236"/>
        <end position="259"/>
    </location>
</feature>
<dbReference type="RefSeq" id="WP_007548256.1">
    <property type="nucleotide sequence ID" value="NZ_ABZS01000227.1"/>
</dbReference>
<protein>
    <submittedName>
        <fullName evidence="7">Putative major facilitator superfamily MFS_1</fullName>
    </submittedName>
</protein>
<evidence type="ECO:0000256" key="1">
    <source>
        <dbReference type="ARBA" id="ARBA00004141"/>
    </source>
</evidence>
<feature type="non-terminal residue" evidence="7">
    <location>
        <position position="1"/>
    </location>
</feature>
<proteinExistence type="predicted"/>
<evidence type="ECO:0000313" key="8">
    <source>
        <dbReference type="Proteomes" id="UP000005540"/>
    </source>
</evidence>
<feature type="transmembrane region" description="Helical" evidence="5">
    <location>
        <begin position="265"/>
        <end position="284"/>
    </location>
</feature>
<feature type="transmembrane region" description="Helical" evidence="5">
    <location>
        <begin position="34"/>
        <end position="55"/>
    </location>
</feature>
<feature type="transmembrane region" description="Helical" evidence="5">
    <location>
        <begin position="203"/>
        <end position="224"/>
    </location>
</feature>
<dbReference type="EMBL" id="ABZS01000227">
    <property type="protein sequence ID" value="EEP59789.1"/>
    <property type="molecule type" value="Genomic_DNA"/>
</dbReference>
<comment type="subcellular location">
    <subcellularLocation>
        <location evidence="1">Membrane</location>
        <topology evidence="1">Multi-pass membrane protein</topology>
    </subcellularLocation>
</comment>
<dbReference type="GO" id="GO:0046943">
    <property type="term" value="F:carboxylic acid transmembrane transporter activity"/>
    <property type="evidence" value="ECO:0007669"/>
    <property type="project" value="TreeGrafter"/>
</dbReference>
<dbReference type="GO" id="GO:0005886">
    <property type="term" value="C:plasma membrane"/>
    <property type="evidence" value="ECO:0007669"/>
    <property type="project" value="TreeGrafter"/>
</dbReference>
<dbReference type="SUPFAM" id="SSF103473">
    <property type="entry name" value="MFS general substrate transporter"/>
    <property type="match status" value="1"/>
</dbReference>
<feature type="domain" description="Major facilitator superfamily (MFS) profile" evidence="6">
    <location>
        <begin position="1"/>
        <end position="292"/>
    </location>
</feature>
<feature type="transmembrane region" description="Helical" evidence="5">
    <location>
        <begin position="180"/>
        <end position="197"/>
    </location>
</feature>
<dbReference type="PROSITE" id="PS50850">
    <property type="entry name" value="MFS"/>
    <property type="match status" value="1"/>
</dbReference>
<accession>C4FMA8</accession>
<dbReference type="InterPro" id="IPR011701">
    <property type="entry name" value="MFS"/>
</dbReference>
<organism evidence="7 8">
    <name type="scientific">Sulfurihydrogenibium yellowstonense SS-5</name>
    <dbReference type="NCBI Taxonomy" id="432331"/>
    <lineage>
        <taxon>Bacteria</taxon>
        <taxon>Pseudomonadati</taxon>
        <taxon>Aquificota</taxon>
        <taxon>Aquificia</taxon>
        <taxon>Aquificales</taxon>
        <taxon>Hydrogenothermaceae</taxon>
        <taxon>Sulfurihydrogenibium</taxon>
    </lineage>
</organism>
<evidence type="ECO:0000256" key="3">
    <source>
        <dbReference type="ARBA" id="ARBA00022989"/>
    </source>
</evidence>
<dbReference type="OrthoDB" id="9787026at2"/>
<gene>
    <name evidence="7" type="ORF">SULYE_1713</name>
</gene>
<dbReference type="Gene3D" id="1.20.1250.20">
    <property type="entry name" value="MFS general substrate transporter like domains"/>
    <property type="match status" value="1"/>
</dbReference>
<evidence type="ECO:0000313" key="7">
    <source>
        <dbReference type="EMBL" id="EEP59789.1"/>
    </source>
</evidence>
<feature type="transmembrane region" description="Helical" evidence="5">
    <location>
        <begin position="12"/>
        <end position="28"/>
    </location>
</feature>
<dbReference type="InterPro" id="IPR005829">
    <property type="entry name" value="Sugar_transporter_CS"/>
</dbReference>
<comment type="caution">
    <text evidence="7">The sequence shown here is derived from an EMBL/GenBank/DDBJ whole genome shotgun (WGS) entry which is preliminary data.</text>
</comment>
<dbReference type="Pfam" id="PF07690">
    <property type="entry name" value="MFS_1"/>
    <property type="match status" value="1"/>
</dbReference>
<feature type="transmembrane region" description="Helical" evidence="5">
    <location>
        <begin position="115"/>
        <end position="139"/>
    </location>
</feature>
<dbReference type="InterPro" id="IPR020846">
    <property type="entry name" value="MFS_dom"/>
</dbReference>
<feature type="transmembrane region" description="Helical" evidence="5">
    <location>
        <begin position="151"/>
        <end position="173"/>
    </location>
</feature>
<dbReference type="PANTHER" id="PTHR23508:SF10">
    <property type="entry name" value="CARBOXYLIC ACID TRANSPORTER PROTEIN HOMOLOG"/>
    <property type="match status" value="1"/>
</dbReference>
<keyword evidence="3 5" id="KW-1133">Transmembrane helix</keyword>
<evidence type="ECO:0000259" key="6">
    <source>
        <dbReference type="PROSITE" id="PS50850"/>
    </source>
</evidence>
<evidence type="ECO:0000256" key="4">
    <source>
        <dbReference type="ARBA" id="ARBA00023136"/>
    </source>
</evidence>
<evidence type="ECO:0000256" key="2">
    <source>
        <dbReference type="ARBA" id="ARBA00022692"/>
    </source>
</evidence>
<sequence length="300" mass="33289">RVDGFITASWNLGSIFASLVGMYLLSSFPEEKAWRYAFLFGGSLAILIVFIRFFIPESPRWLISKGLTEKAEEIVSKLEKKYHVRPINKQCEIPVFEGSLLDAVKIILKKYRGRFLFGTAMSFTILTTYYGFITILPLVITNQYNLPTKEIPNLLLTASIGGLIGGIVVSFLSDKLGRKITGTTIALLSLLTSFFFLTSQDIYTTVFVYSLVAYSFASVAYVSAMEVYPSYLRATAIGVLSVIGRISGMLAPPILTYLATIDYKLSVLGLSLLWLVGFVGFFIWSKFGVEAKGKSIEDIT</sequence>
<keyword evidence="4 5" id="KW-0472">Membrane</keyword>
<reference evidence="7 8" key="1">
    <citation type="submission" date="2009-04" db="EMBL/GenBank/DDBJ databases">
        <authorList>
            <person name="Reysenbach A.-L."/>
            <person name="Heidelberg J.F."/>
            <person name="Nelson W.C."/>
        </authorList>
    </citation>
    <scope>NUCLEOTIDE SEQUENCE [LARGE SCALE GENOMIC DNA]</scope>
    <source>
        <strain evidence="7 8">SS-5</strain>
    </source>
</reference>